<protein>
    <submittedName>
        <fullName evidence="1">Uncharacterized protein</fullName>
    </submittedName>
</protein>
<sequence length="139" mass="15934">MVRYTLWRLDDLKENFSVREVVSDESVQQQGICFLYMYQTFQNNLNYTISLNAIPDFSPYHIGLSPTTREAGDIKEWGCFKFFFGRIYRHAGSPSSVGSYYGADNSVRSAPDIGKRRSTVLYLPPMICMVIEAQEHPGE</sequence>
<keyword evidence="2" id="KW-1185">Reference proteome</keyword>
<dbReference type="Proteomes" id="UP000886595">
    <property type="component" value="Unassembled WGS sequence"/>
</dbReference>
<organism evidence="1 2">
    <name type="scientific">Brassica carinata</name>
    <name type="common">Ethiopian mustard</name>
    <name type="synonym">Abyssinian cabbage</name>
    <dbReference type="NCBI Taxonomy" id="52824"/>
    <lineage>
        <taxon>Eukaryota</taxon>
        <taxon>Viridiplantae</taxon>
        <taxon>Streptophyta</taxon>
        <taxon>Embryophyta</taxon>
        <taxon>Tracheophyta</taxon>
        <taxon>Spermatophyta</taxon>
        <taxon>Magnoliopsida</taxon>
        <taxon>eudicotyledons</taxon>
        <taxon>Gunneridae</taxon>
        <taxon>Pentapetalae</taxon>
        <taxon>rosids</taxon>
        <taxon>malvids</taxon>
        <taxon>Brassicales</taxon>
        <taxon>Brassicaceae</taxon>
        <taxon>Brassiceae</taxon>
        <taxon>Brassica</taxon>
    </lineage>
</organism>
<gene>
    <name evidence="1" type="ORF">Bca52824_001393</name>
</gene>
<accession>A0A8X7WFZ4</accession>
<comment type="caution">
    <text evidence="1">The sequence shown here is derived from an EMBL/GenBank/DDBJ whole genome shotgun (WGS) entry which is preliminary data.</text>
</comment>
<evidence type="ECO:0000313" key="1">
    <source>
        <dbReference type="EMBL" id="KAG2330213.1"/>
    </source>
</evidence>
<name>A0A8X7WFZ4_BRACI</name>
<evidence type="ECO:0000313" key="2">
    <source>
        <dbReference type="Proteomes" id="UP000886595"/>
    </source>
</evidence>
<reference evidence="1 2" key="1">
    <citation type="submission" date="2020-02" db="EMBL/GenBank/DDBJ databases">
        <authorList>
            <person name="Ma Q."/>
            <person name="Huang Y."/>
            <person name="Song X."/>
            <person name="Pei D."/>
        </authorList>
    </citation>
    <scope>NUCLEOTIDE SEQUENCE [LARGE SCALE GENOMIC DNA]</scope>
    <source>
        <strain evidence="1">Sxm20200214</strain>
        <tissue evidence="1">Leaf</tissue>
    </source>
</reference>
<dbReference type="OrthoDB" id="1036089at2759"/>
<dbReference type="EMBL" id="JAAMPC010000001">
    <property type="protein sequence ID" value="KAG2330213.1"/>
    <property type="molecule type" value="Genomic_DNA"/>
</dbReference>
<dbReference type="AlphaFoldDB" id="A0A8X7WFZ4"/>
<proteinExistence type="predicted"/>